<proteinExistence type="inferred from homology"/>
<feature type="active site" description="Nucleophile" evidence="3">
    <location>
        <position position="113"/>
    </location>
</feature>
<name>A0A1M4ECQ2_9ACTN</name>
<dbReference type="Pfam" id="PF02016">
    <property type="entry name" value="Peptidase_S66"/>
    <property type="match status" value="1"/>
</dbReference>
<dbReference type="Gene3D" id="3.50.30.60">
    <property type="entry name" value="LD-carboxypeptidase A C-terminal domain-like"/>
    <property type="match status" value="1"/>
</dbReference>
<dbReference type="InterPro" id="IPR040449">
    <property type="entry name" value="Peptidase_S66_N"/>
</dbReference>
<dbReference type="PANTHER" id="PTHR30237:SF6">
    <property type="entry name" value="CARBOXYPEPTIDASE YOCD-RELATED"/>
    <property type="match status" value="1"/>
</dbReference>
<feature type="active site" description="Charge relay system" evidence="3">
    <location>
        <position position="230"/>
    </location>
</feature>
<reference evidence="6" key="1">
    <citation type="submission" date="2016-04" db="EMBL/GenBank/DDBJ databases">
        <authorList>
            <person name="Evans L.H."/>
            <person name="Alamgir A."/>
            <person name="Owens N."/>
            <person name="Weber N.D."/>
            <person name="Virtaneva K."/>
            <person name="Barbian K."/>
            <person name="Babar A."/>
            <person name="Rosenke K."/>
        </authorList>
    </citation>
    <scope>NUCLEOTIDE SEQUENCE</scope>
    <source>
        <strain evidence="6">Nono1</strain>
    </source>
</reference>
<dbReference type="InterPro" id="IPR040921">
    <property type="entry name" value="Peptidase_S66C"/>
</dbReference>
<dbReference type="EMBL" id="LT559118">
    <property type="protein sequence ID" value="SBO96554.1"/>
    <property type="molecule type" value="Genomic_DNA"/>
</dbReference>
<dbReference type="Pfam" id="PF17676">
    <property type="entry name" value="Peptidase_S66C"/>
    <property type="match status" value="1"/>
</dbReference>
<feature type="active site" description="Charge relay system" evidence="3">
    <location>
        <position position="298"/>
    </location>
</feature>
<dbReference type="GO" id="GO:0106415">
    <property type="term" value="F:muramoyltetrapeptide carboxypeptidase activity"/>
    <property type="evidence" value="ECO:0007669"/>
    <property type="project" value="UniProtKB-EC"/>
</dbReference>
<dbReference type="SUPFAM" id="SSF52317">
    <property type="entry name" value="Class I glutamine amidotransferase-like"/>
    <property type="match status" value="1"/>
</dbReference>
<organism evidence="6">
    <name type="scientific">Nonomuraea gerenzanensis</name>
    <dbReference type="NCBI Taxonomy" id="93944"/>
    <lineage>
        <taxon>Bacteria</taxon>
        <taxon>Bacillati</taxon>
        <taxon>Actinomycetota</taxon>
        <taxon>Actinomycetes</taxon>
        <taxon>Streptosporangiales</taxon>
        <taxon>Streptosporangiaceae</taxon>
        <taxon>Nonomuraea</taxon>
    </lineage>
</organism>
<dbReference type="CDD" id="cd07062">
    <property type="entry name" value="Peptidase_S66_mccF_like"/>
    <property type="match status" value="1"/>
</dbReference>
<dbReference type="InterPro" id="IPR027461">
    <property type="entry name" value="Carboxypeptidase_A_C_sf"/>
</dbReference>
<feature type="domain" description="LD-carboxypeptidase C-terminal" evidence="5">
    <location>
        <begin position="199"/>
        <end position="312"/>
    </location>
</feature>
<comment type="similarity">
    <text evidence="1">Belongs to the peptidase S66 family.</text>
</comment>
<feature type="domain" description="LD-carboxypeptidase N-terminal" evidence="4">
    <location>
        <begin position="13"/>
        <end position="133"/>
    </location>
</feature>
<evidence type="ECO:0000259" key="5">
    <source>
        <dbReference type="Pfam" id="PF17676"/>
    </source>
</evidence>
<dbReference type="SUPFAM" id="SSF141986">
    <property type="entry name" value="LD-carboxypeptidase A C-terminal domain-like"/>
    <property type="match status" value="1"/>
</dbReference>
<dbReference type="AlphaFoldDB" id="A0A1M4ECQ2"/>
<dbReference type="InterPro" id="IPR003507">
    <property type="entry name" value="S66_fam"/>
</dbReference>
<dbReference type="InterPro" id="IPR029062">
    <property type="entry name" value="Class_I_gatase-like"/>
</dbReference>
<evidence type="ECO:0000256" key="1">
    <source>
        <dbReference type="ARBA" id="ARBA00010233"/>
    </source>
</evidence>
<dbReference type="PIRSF" id="PIRSF028757">
    <property type="entry name" value="LD-carboxypeptidase"/>
    <property type="match status" value="1"/>
</dbReference>
<evidence type="ECO:0000256" key="2">
    <source>
        <dbReference type="ARBA" id="ARBA00022801"/>
    </source>
</evidence>
<sequence length="327" mass="35759">MTFPRKLTRGDVVRVVAPAGSRAMVTEHDHTAVIEARFAELGLTLTYGRHVDERDAFDSSAVASRVADLHDAFADPSVAAILTVIGGYNSNELLPYLDWELIRANPKIFCGYSDISALQNAILARTGLVTYSGPHWSTFGMRDHFEQTLGWFTDIMFGTEPVALAPSGTWSDDLWFIDQDKRELLPNEGWWRLRRGTAEGRLVGGNLATLSLLQGTPYMPSLDGAILFLEDDFESHPATFARNLTSLLQQPGATGVRGLAVGRFQPATRMTRPLLEQIVATQPTLEGVPVLANLDFGHTHPLATIPIGGRAGLTVTGERASLVLREH</sequence>
<evidence type="ECO:0000259" key="4">
    <source>
        <dbReference type="Pfam" id="PF02016"/>
    </source>
</evidence>
<evidence type="ECO:0000256" key="3">
    <source>
        <dbReference type="PIRSR" id="PIRSR028757-1"/>
    </source>
</evidence>
<accession>A0A1M4ECQ2</accession>
<keyword evidence="2 6" id="KW-0378">Hydrolase</keyword>
<protein>
    <submittedName>
        <fullName evidence="6">Muramoyltetrapeptide carboxypeptidase</fullName>
        <ecNumber evidence="6">3.4.17.13</ecNumber>
    </submittedName>
</protein>
<dbReference type="PANTHER" id="PTHR30237">
    <property type="entry name" value="MURAMOYLTETRAPEPTIDE CARBOXYPEPTIDASE"/>
    <property type="match status" value="1"/>
</dbReference>
<keyword evidence="6" id="KW-0645">Protease</keyword>
<keyword evidence="6" id="KW-0121">Carboxypeptidase</keyword>
<gene>
    <name evidence="6" type="ORF">BN4615_P6070</name>
</gene>
<dbReference type="RefSeq" id="WP_225275844.1">
    <property type="nucleotide sequence ID" value="NZ_CP084058.1"/>
</dbReference>
<dbReference type="Gene3D" id="3.40.50.10740">
    <property type="entry name" value="Class I glutamine amidotransferase-like"/>
    <property type="match status" value="1"/>
</dbReference>
<evidence type="ECO:0000313" key="6">
    <source>
        <dbReference type="EMBL" id="SBO96554.1"/>
    </source>
</evidence>
<dbReference type="InterPro" id="IPR027478">
    <property type="entry name" value="LdcA_N"/>
</dbReference>
<dbReference type="EC" id="3.4.17.13" evidence="6"/>